<keyword evidence="3" id="KW-1185">Reference proteome</keyword>
<proteinExistence type="predicted"/>
<organism evidence="1 4">
    <name type="scientific">Adineta steineri</name>
    <dbReference type="NCBI Taxonomy" id="433720"/>
    <lineage>
        <taxon>Eukaryota</taxon>
        <taxon>Metazoa</taxon>
        <taxon>Spiralia</taxon>
        <taxon>Gnathifera</taxon>
        <taxon>Rotifera</taxon>
        <taxon>Eurotatoria</taxon>
        <taxon>Bdelloidea</taxon>
        <taxon>Adinetida</taxon>
        <taxon>Adinetidae</taxon>
        <taxon>Adineta</taxon>
    </lineage>
</organism>
<evidence type="ECO:0000313" key="1">
    <source>
        <dbReference type="EMBL" id="CAF1193197.1"/>
    </source>
</evidence>
<evidence type="ECO:0000313" key="4">
    <source>
        <dbReference type="Proteomes" id="UP000663877"/>
    </source>
</evidence>
<evidence type="ECO:0000313" key="2">
    <source>
        <dbReference type="EMBL" id="CAF1448311.1"/>
    </source>
</evidence>
<dbReference type="AlphaFoldDB" id="A0A814VVN1"/>
<dbReference type="PANTHER" id="PTHR38696">
    <property type="entry name" value="MEDIATOR OF RNA POLYMERASE II TRANSCRIPTION SUBUNIT 13"/>
    <property type="match status" value="1"/>
</dbReference>
<name>A0A814VVN1_9BILA</name>
<dbReference type="OrthoDB" id="57679at2759"/>
<dbReference type="Proteomes" id="UP000663832">
    <property type="component" value="Unassembled WGS sequence"/>
</dbReference>
<dbReference type="Proteomes" id="UP000663877">
    <property type="component" value="Unassembled WGS sequence"/>
</dbReference>
<dbReference type="EMBL" id="CAJNOM010000456">
    <property type="protein sequence ID" value="CAF1448311.1"/>
    <property type="molecule type" value="Genomic_DNA"/>
</dbReference>
<accession>A0A814VVN1</accession>
<sequence length="240" mass="27814">MSKSASNNIHVDSPPNYSVHQHACITLFRTDRLRCFQFPLSIINTVRDAINASWVNGLQKETQNISFYEFKLKGNPWLRSGDENIPSRIVILHILSALHSNGWHLLTSNDFCRLLEDNNSFIFQLEVRPSPTLFFAISRYDLDKLHVICAPPDVIQRIRQIFGENNIQREEWFNDARTCYRLKLSGKPWTNDETVSSRIRLLSLLDCFTSLDCQLHTGICMNGIIDSAEADTWIFRRKIQ</sequence>
<evidence type="ECO:0000313" key="3">
    <source>
        <dbReference type="Proteomes" id="UP000663832"/>
    </source>
</evidence>
<protein>
    <submittedName>
        <fullName evidence="1">Uncharacterized protein</fullName>
    </submittedName>
</protein>
<comment type="caution">
    <text evidence="1">The sequence shown here is derived from an EMBL/GenBank/DDBJ whole genome shotgun (WGS) entry which is preliminary data.</text>
</comment>
<dbReference type="EMBL" id="CAJNOI010000221">
    <property type="protein sequence ID" value="CAF1193197.1"/>
    <property type="molecule type" value="Genomic_DNA"/>
</dbReference>
<reference evidence="1" key="1">
    <citation type="submission" date="2021-02" db="EMBL/GenBank/DDBJ databases">
        <authorList>
            <person name="Nowell W R."/>
        </authorList>
    </citation>
    <scope>NUCLEOTIDE SEQUENCE</scope>
</reference>
<gene>
    <name evidence="1" type="ORF">BJG266_LOCUS26457</name>
    <name evidence="2" type="ORF">QVE165_LOCUS40114</name>
</gene>
<dbReference type="PANTHER" id="PTHR38696:SF1">
    <property type="entry name" value="MEDIATOR OF RNA POLYMERASE II TRANSCRIPTION SUBUNIT 13"/>
    <property type="match status" value="1"/>
</dbReference>